<keyword evidence="6 10" id="KW-0548">Nucleotidyltransferase</keyword>
<feature type="domain" description="DNA polymerase III beta sliding clamp N-terminal" evidence="11">
    <location>
        <begin position="1"/>
        <end position="95"/>
    </location>
</feature>
<evidence type="ECO:0000256" key="10">
    <source>
        <dbReference type="PIRNR" id="PIRNR000804"/>
    </source>
</evidence>
<dbReference type="SUPFAM" id="SSF55979">
    <property type="entry name" value="DNA clamp"/>
    <property type="match status" value="3"/>
</dbReference>
<dbReference type="Pfam" id="PF02767">
    <property type="entry name" value="DNA_pol3_beta_2"/>
    <property type="match status" value="1"/>
</dbReference>
<dbReference type="Gene3D" id="3.10.150.10">
    <property type="entry name" value="DNA Polymerase III, subunit A, domain 2"/>
    <property type="match status" value="1"/>
</dbReference>
<evidence type="ECO:0000256" key="7">
    <source>
        <dbReference type="ARBA" id="ARBA00022705"/>
    </source>
</evidence>
<dbReference type="HOGENOM" id="CLU_038149_4_1_10"/>
<dbReference type="PIRSF" id="PIRSF000804">
    <property type="entry name" value="DNA_pol_III_b"/>
    <property type="match status" value="1"/>
</dbReference>
<dbReference type="Pfam" id="PF00712">
    <property type="entry name" value="DNA_pol3_beta"/>
    <property type="match status" value="1"/>
</dbReference>
<reference evidence="14" key="1">
    <citation type="submission" date="2008-06" db="EMBL/GenBank/DDBJ databases">
        <title>Complete sequence of Chlorobium phaeobacteroides BS1.</title>
        <authorList>
            <consortium name="US DOE Joint Genome Institute"/>
            <person name="Lucas S."/>
            <person name="Copeland A."/>
            <person name="Lapidus A."/>
            <person name="Glavina del Rio T."/>
            <person name="Dalin E."/>
            <person name="Tice H."/>
            <person name="Bruce D."/>
            <person name="Goodwin L."/>
            <person name="Pitluck S."/>
            <person name="Schmutz J."/>
            <person name="Larimer F."/>
            <person name="Land M."/>
            <person name="Hauser L."/>
            <person name="Kyrpides N."/>
            <person name="Ovchinnikova G."/>
            <person name="Li T."/>
            <person name="Liu Z."/>
            <person name="Zhao F."/>
            <person name="Overmann J."/>
            <person name="Bryant D.A."/>
            <person name="Richardson P."/>
        </authorList>
    </citation>
    <scope>NUCLEOTIDE SEQUENCE [LARGE SCALE GENOMIC DNA]</scope>
    <source>
        <strain evidence="14">BS1</strain>
    </source>
</reference>
<dbReference type="eggNOG" id="COG0592">
    <property type="taxonomic scope" value="Bacteria"/>
</dbReference>
<comment type="subcellular location">
    <subcellularLocation>
        <location evidence="1 10">Cytoplasm</location>
    </subcellularLocation>
</comment>
<dbReference type="InterPro" id="IPR022634">
    <property type="entry name" value="DNA_polIII_beta_N"/>
</dbReference>
<organism evidence="14">
    <name type="scientific">Chlorobium phaeobacteroides (strain BS1)</name>
    <dbReference type="NCBI Taxonomy" id="331678"/>
    <lineage>
        <taxon>Bacteria</taxon>
        <taxon>Pseudomonadati</taxon>
        <taxon>Chlorobiota</taxon>
        <taxon>Chlorobiia</taxon>
        <taxon>Chlorobiales</taxon>
        <taxon>Chlorobiaceae</taxon>
        <taxon>Chlorobium/Pelodictyon group</taxon>
        <taxon>Chlorobium</taxon>
    </lineage>
</organism>
<dbReference type="PANTHER" id="PTHR30478">
    <property type="entry name" value="DNA POLYMERASE III SUBUNIT BETA"/>
    <property type="match status" value="1"/>
</dbReference>
<dbReference type="Gene3D" id="3.70.10.10">
    <property type="match status" value="1"/>
</dbReference>
<name>B3EJI0_CHLPB</name>
<keyword evidence="4 10" id="KW-0963">Cytoplasm</keyword>
<evidence type="ECO:0000259" key="12">
    <source>
        <dbReference type="Pfam" id="PF02767"/>
    </source>
</evidence>
<dbReference type="GO" id="GO:0003887">
    <property type="term" value="F:DNA-directed DNA polymerase activity"/>
    <property type="evidence" value="ECO:0007669"/>
    <property type="project" value="UniProtKB-UniRule"/>
</dbReference>
<evidence type="ECO:0000256" key="4">
    <source>
        <dbReference type="ARBA" id="ARBA00022490"/>
    </source>
</evidence>
<dbReference type="GO" id="GO:0009360">
    <property type="term" value="C:DNA polymerase III complex"/>
    <property type="evidence" value="ECO:0007669"/>
    <property type="project" value="InterPro"/>
</dbReference>
<accession>B3EJI0</accession>
<proteinExistence type="inferred from homology"/>
<sequence>MKFTTSIKHFQEAVNKAIQAIPNKVLDPRFENLHLNIDNRILTLFATDGEISITATTDVDSSDKGDLGMRARTILDFLRSMYDTEVNFEIERQQMSEQGIVNIATDKGRYTIPCSFESKAEKQEKTFDIEFDLTAGDLLNIIQKTTFACSIDGMRPAMMGVLFEIEQNLLSAIATDGHRLVRFRKTCEVSLSEKQRIVIPARVLSILQKLVSEGNIRISIDSANRSIRFSTESLVLDAALIVEQYPNYEAVIPLENDKKLSIERASFYDSVKRVGRFSNIGDIRFSISPSTMKLTAENINEGESAQEDLACSYDNEPIEIGFNSKFIEAALAHIDDDSLIVELSTPTTAVILKPEKEKENENMMILVMPVRINN</sequence>
<evidence type="ECO:0000256" key="8">
    <source>
        <dbReference type="ARBA" id="ARBA00022932"/>
    </source>
</evidence>
<gene>
    <name evidence="14" type="ordered locus">Cphamn1_0002</name>
</gene>
<dbReference type="NCBIfam" id="TIGR00663">
    <property type="entry name" value="dnan"/>
    <property type="match status" value="1"/>
</dbReference>
<evidence type="ECO:0000259" key="13">
    <source>
        <dbReference type="Pfam" id="PF02768"/>
    </source>
</evidence>
<evidence type="ECO:0000256" key="3">
    <source>
        <dbReference type="ARBA" id="ARBA00021035"/>
    </source>
</evidence>
<keyword evidence="5 10" id="KW-0808">Transferase</keyword>
<evidence type="ECO:0000256" key="2">
    <source>
        <dbReference type="ARBA" id="ARBA00010752"/>
    </source>
</evidence>
<dbReference type="KEGG" id="cpb:Cphamn1_0002"/>
<comment type="similarity">
    <text evidence="2 10">Belongs to the beta sliding clamp family.</text>
</comment>
<keyword evidence="9" id="KW-0238">DNA-binding</keyword>
<dbReference type="Pfam" id="PF02768">
    <property type="entry name" value="DNA_pol3_beta_3"/>
    <property type="match status" value="1"/>
</dbReference>
<dbReference type="GO" id="GO:0006271">
    <property type="term" value="P:DNA strand elongation involved in DNA replication"/>
    <property type="evidence" value="ECO:0007669"/>
    <property type="project" value="TreeGrafter"/>
</dbReference>
<feature type="domain" description="DNA polymerase III beta sliding clamp C-terminal" evidence="13">
    <location>
        <begin position="251"/>
        <end position="371"/>
    </location>
</feature>
<evidence type="ECO:0000256" key="5">
    <source>
        <dbReference type="ARBA" id="ARBA00022679"/>
    </source>
</evidence>
<comment type="subunit">
    <text evidence="10">Forms a ring-shaped head-to-tail homodimer around DNA.</text>
</comment>
<dbReference type="AlphaFoldDB" id="B3EJI0"/>
<dbReference type="InterPro" id="IPR001001">
    <property type="entry name" value="DNA_polIII_beta"/>
</dbReference>
<feature type="domain" description="DNA polymerase III beta sliding clamp central" evidence="12">
    <location>
        <begin position="137"/>
        <end position="247"/>
    </location>
</feature>
<keyword evidence="7 10" id="KW-0235">DNA replication</keyword>
<dbReference type="PANTHER" id="PTHR30478:SF0">
    <property type="entry name" value="BETA SLIDING CLAMP"/>
    <property type="match status" value="1"/>
</dbReference>
<evidence type="ECO:0000256" key="1">
    <source>
        <dbReference type="ARBA" id="ARBA00004496"/>
    </source>
</evidence>
<dbReference type="InterPro" id="IPR046938">
    <property type="entry name" value="DNA_clamp_sf"/>
</dbReference>
<dbReference type="OrthoDB" id="8421503at2"/>
<evidence type="ECO:0000259" key="11">
    <source>
        <dbReference type="Pfam" id="PF00712"/>
    </source>
</evidence>
<dbReference type="InterPro" id="IPR022635">
    <property type="entry name" value="DNA_polIII_beta_C"/>
</dbReference>
<evidence type="ECO:0000313" key="14">
    <source>
        <dbReference type="EMBL" id="ACE02991.1"/>
    </source>
</evidence>
<evidence type="ECO:0000256" key="6">
    <source>
        <dbReference type="ARBA" id="ARBA00022695"/>
    </source>
</evidence>
<dbReference type="SMART" id="SM00480">
    <property type="entry name" value="POL3Bc"/>
    <property type="match status" value="1"/>
</dbReference>
<dbReference type="GO" id="GO:0008408">
    <property type="term" value="F:3'-5' exonuclease activity"/>
    <property type="evidence" value="ECO:0007669"/>
    <property type="project" value="InterPro"/>
</dbReference>
<dbReference type="CDD" id="cd00140">
    <property type="entry name" value="beta_clamp"/>
    <property type="match status" value="1"/>
</dbReference>
<dbReference type="STRING" id="331678.Cphamn1_0002"/>
<dbReference type="InterPro" id="IPR022637">
    <property type="entry name" value="DNA_polIII_beta_cen"/>
</dbReference>
<evidence type="ECO:0000256" key="9">
    <source>
        <dbReference type="ARBA" id="ARBA00023125"/>
    </source>
</evidence>
<dbReference type="GO" id="GO:0003677">
    <property type="term" value="F:DNA binding"/>
    <property type="evidence" value="ECO:0007669"/>
    <property type="project" value="UniProtKB-UniRule"/>
</dbReference>
<comment type="function">
    <text evidence="10">Confers DNA tethering and processivity to DNA polymerases and other proteins. Acts as a clamp, forming a ring around DNA (a reaction catalyzed by the clamp-loading complex) which diffuses in an ATP-independent manner freely and bidirectionally along dsDNA. Initially characterized for its ability to contact the catalytic subunit of DNA polymerase III (Pol III), a complex, multichain enzyme responsible for most of the replicative synthesis in bacteria; Pol III exhibits 3'-5' exonuclease proofreading activity. The beta chain is required for initiation of replication as well as for processivity of DNA replication.</text>
</comment>
<dbReference type="EMBL" id="CP001101">
    <property type="protein sequence ID" value="ACE02991.1"/>
    <property type="molecule type" value="Genomic_DNA"/>
</dbReference>
<dbReference type="GO" id="GO:0005737">
    <property type="term" value="C:cytoplasm"/>
    <property type="evidence" value="ECO:0007669"/>
    <property type="project" value="UniProtKB-SubCell"/>
</dbReference>
<keyword evidence="8 10" id="KW-0239">DNA-directed DNA polymerase</keyword>
<protein>
    <recommendedName>
        <fullName evidence="3 10">Beta sliding clamp</fullName>
    </recommendedName>
</protein>